<evidence type="ECO:0000256" key="1">
    <source>
        <dbReference type="SAM" id="SignalP"/>
    </source>
</evidence>
<proteinExistence type="predicted"/>
<sequence length="302" mass="33655">MTKHWIPSFKHKALMFTALASVFTSNAVAQSQDIMILPLVYGPEGEYISLEPEHVTQREGYDNQPKFSPDGKSLYFTRMLDKKEGDGQQTDIFQYQLSDGSVTNVTQSEDISEYSATPYSEDFISVIAVNPNGEQHLRLVNTINREQEVLREDIEPVGYYGWLSPTKAGVFVLGETMTLQILDTESSNPPIVLAENIGRCFETVAPGIVTFTIEEEGVHHLHALNHEAAFSSMETKLPEGVQDYVWFNQTHVVVGKDSKLLLVNAATTKELVDLKELGVSGITRLALSPDKKNIAIVYDRAD</sequence>
<comment type="caution">
    <text evidence="2">The sequence shown here is derived from an EMBL/GenBank/DDBJ whole genome shotgun (WGS) entry which is preliminary data.</text>
</comment>
<name>A0ABP8I0J1_9GAMM</name>
<protein>
    <submittedName>
        <fullName evidence="2">Uncharacterized protein</fullName>
    </submittedName>
</protein>
<accession>A0ABP8I0J1</accession>
<dbReference type="RefSeq" id="WP_223577854.1">
    <property type="nucleotide sequence ID" value="NZ_BAABFU010000002.1"/>
</dbReference>
<evidence type="ECO:0000313" key="2">
    <source>
        <dbReference type="EMBL" id="GAA4348636.1"/>
    </source>
</evidence>
<dbReference type="EMBL" id="BAABFU010000002">
    <property type="protein sequence ID" value="GAA4348636.1"/>
    <property type="molecule type" value="Genomic_DNA"/>
</dbReference>
<evidence type="ECO:0000313" key="3">
    <source>
        <dbReference type="Proteomes" id="UP001501294"/>
    </source>
</evidence>
<dbReference type="Pfam" id="PF07676">
    <property type="entry name" value="PD40"/>
    <property type="match status" value="1"/>
</dbReference>
<feature type="signal peptide" evidence="1">
    <location>
        <begin position="1"/>
        <end position="29"/>
    </location>
</feature>
<dbReference type="InterPro" id="IPR011659">
    <property type="entry name" value="WD40"/>
</dbReference>
<feature type="chain" id="PRO_5045864566" evidence="1">
    <location>
        <begin position="30"/>
        <end position="302"/>
    </location>
</feature>
<gene>
    <name evidence="2" type="ORF">GCM10023150_12230</name>
</gene>
<dbReference type="SUPFAM" id="SSF69304">
    <property type="entry name" value="Tricorn protease N-terminal domain"/>
    <property type="match status" value="1"/>
</dbReference>
<organism evidence="2 3">
    <name type="scientific">Kangiella taiwanensis</name>
    <dbReference type="NCBI Taxonomy" id="1079179"/>
    <lineage>
        <taxon>Bacteria</taxon>
        <taxon>Pseudomonadati</taxon>
        <taxon>Pseudomonadota</taxon>
        <taxon>Gammaproteobacteria</taxon>
        <taxon>Kangiellales</taxon>
        <taxon>Kangiellaceae</taxon>
        <taxon>Kangiella</taxon>
    </lineage>
</organism>
<dbReference type="InterPro" id="IPR011042">
    <property type="entry name" value="6-blade_b-propeller_TolB-like"/>
</dbReference>
<keyword evidence="3" id="KW-1185">Reference proteome</keyword>
<dbReference type="Proteomes" id="UP001501294">
    <property type="component" value="Unassembled WGS sequence"/>
</dbReference>
<reference evidence="3" key="1">
    <citation type="journal article" date="2019" name="Int. J. Syst. Evol. Microbiol.">
        <title>The Global Catalogue of Microorganisms (GCM) 10K type strain sequencing project: providing services to taxonomists for standard genome sequencing and annotation.</title>
        <authorList>
            <consortium name="The Broad Institute Genomics Platform"/>
            <consortium name="The Broad Institute Genome Sequencing Center for Infectious Disease"/>
            <person name="Wu L."/>
            <person name="Ma J."/>
        </authorList>
    </citation>
    <scope>NUCLEOTIDE SEQUENCE [LARGE SCALE GENOMIC DNA]</scope>
    <source>
        <strain evidence="3">JCM 17727</strain>
    </source>
</reference>
<dbReference type="Gene3D" id="2.120.10.30">
    <property type="entry name" value="TolB, C-terminal domain"/>
    <property type="match status" value="1"/>
</dbReference>
<keyword evidence="1" id="KW-0732">Signal</keyword>